<dbReference type="SUPFAM" id="SSF57196">
    <property type="entry name" value="EGF/Laminin"/>
    <property type="match status" value="1"/>
</dbReference>
<feature type="non-terminal residue" evidence="7">
    <location>
        <position position="1"/>
    </location>
</feature>
<feature type="signal peptide" evidence="4">
    <location>
        <begin position="1"/>
        <end position="22"/>
    </location>
</feature>
<dbReference type="InterPro" id="IPR042235">
    <property type="entry name" value="ZP-C_dom"/>
</dbReference>
<keyword evidence="8" id="KW-1185">Reference proteome</keyword>
<dbReference type="InterPro" id="IPR001507">
    <property type="entry name" value="ZP_dom"/>
</dbReference>
<dbReference type="SMART" id="SM00181">
    <property type="entry name" value="EGF"/>
    <property type="match status" value="1"/>
</dbReference>
<dbReference type="InterPro" id="IPR000742">
    <property type="entry name" value="EGF"/>
</dbReference>
<evidence type="ECO:0000259" key="5">
    <source>
        <dbReference type="PROSITE" id="PS50026"/>
    </source>
</evidence>
<dbReference type="PROSITE" id="PS50026">
    <property type="entry name" value="EGF_3"/>
    <property type="match status" value="1"/>
</dbReference>
<dbReference type="Pfam" id="PF23344">
    <property type="entry name" value="ZP-N"/>
    <property type="match status" value="1"/>
</dbReference>
<keyword evidence="1 4" id="KW-0732">Signal</keyword>
<organism evidence="7 8">
    <name type="scientific">Eubucco bourcierii</name>
    <name type="common">red-headed barbet</name>
    <dbReference type="NCBI Taxonomy" id="91767"/>
    <lineage>
        <taxon>Eukaryota</taxon>
        <taxon>Metazoa</taxon>
        <taxon>Chordata</taxon>
        <taxon>Craniata</taxon>
        <taxon>Vertebrata</taxon>
        <taxon>Euteleostomi</taxon>
        <taxon>Archelosauria</taxon>
        <taxon>Archosauria</taxon>
        <taxon>Dinosauria</taxon>
        <taxon>Saurischia</taxon>
        <taxon>Theropoda</taxon>
        <taxon>Coelurosauria</taxon>
        <taxon>Aves</taxon>
        <taxon>Neognathae</taxon>
        <taxon>Neoaves</taxon>
        <taxon>Telluraves</taxon>
        <taxon>Coraciimorphae</taxon>
        <taxon>Piciformes</taxon>
        <taxon>Ramphastidae</taxon>
        <taxon>Eubucco</taxon>
    </lineage>
</organism>
<reference evidence="7 8" key="1">
    <citation type="submission" date="2019-09" db="EMBL/GenBank/DDBJ databases">
        <title>Bird 10,000 Genomes (B10K) Project - Family phase.</title>
        <authorList>
            <person name="Zhang G."/>
        </authorList>
    </citation>
    <scope>NUCLEOTIDE SEQUENCE [LARGE SCALE GENOMIC DNA]</scope>
    <source>
        <strain evidence="7">B10K-DU-001-04</strain>
        <tissue evidence="7">Muscle</tissue>
    </source>
</reference>
<dbReference type="InterPro" id="IPR055356">
    <property type="entry name" value="ZP-N"/>
</dbReference>
<dbReference type="PROSITE" id="PS00022">
    <property type="entry name" value="EGF_1"/>
    <property type="match status" value="1"/>
</dbReference>
<dbReference type="Gene3D" id="2.60.40.4100">
    <property type="entry name" value="Zona pellucida, ZP-C domain"/>
    <property type="match status" value="1"/>
</dbReference>
<feature type="domain" description="ZP" evidence="6">
    <location>
        <begin position="85"/>
        <end position="341"/>
    </location>
</feature>
<dbReference type="EMBL" id="VWZE01003125">
    <property type="protein sequence ID" value="NXF86139.1"/>
    <property type="molecule type" value="Genomic_DNA"/>
</dbReference>
<dbReference type="Gene3D" id="2.10.25.10">
    <property type="entry name" value="Laminin"/>
    <property type="match status" value="1"/>
</dbReference>
<dbReference type="AlphaFoldDB" id="A0A7K8X5N4"/>
<dbReference type="OrthoDB" id="9987373at2759"/>
<dbReference type="Proteomes" id="UP000583613">
    <property type="component" value="Unassembled WGS sequence"/>
</dbReference>
<name>A0A7K8X5N4_9PICI</name>
<evidence type="ECO:0000256" key="2">
    <source>
        <dbReference type="ARBA" id="ARBA00023157"/>
    </source>
</evidence>
<evidence type="ECO:0000313" key="8">
    <source>
        <dbReference type="Proteomes" id="UP000583613"/>
    </source>
</evidence>
<dbReference type="Gene3D" id="2.60.40.3210">
    <property type="entry name" value="Zona pellucida, ZP-N domain"/>
    <property type="match status" value="1"/>
</dbReference>
<dbReference type="Pfam" id="PF00008">
    <property type="entry name" value="EGF"/>
    <property type="match status" value="1"/>
</dbReference>
<feature type="chain" id="PRO_5029734708" evidence="4">
    <location>
        <begin position="23"/>
        <end position="408"/>
    </location>
</feature>
<protein>
    <submittedName>
        <fullName evidence="7">UROM protein</fullName>
    </submittedName>
</protein>
<dbReference type="CDD" id="cd00054">
    <property type="entry name" value="EGF_CA"/>
    <property type="match status" value="1"/>
</dbReference>
<dbReference type="PROSITE" id="PS51034">
    <property type="entry name" value="ZP_2"/>
    <property type="match status" value="1"/>
</dbReference>
<dbReference type="PROSITE" id="PS01186">
    <property type="entry name" value="EGF_2"/>
    <property type="match status" value="1"/>
</dbReference>
<evidence type="ECO:0000259" key="6">
    <source>
        <dbReference type="PROSITE" id="PS51034"/>
    </source>
</evidence>
<feature type="domain" description="EGF-like" evidence="5">
    <location>
        <begin position="42"/>
        <end position="78"/>
    </location>
</feature>
<feature type="non-terminal residue" evidence="7">
    <location>
        <position position="408"/>
    </location>
</feature>
<evidence type="ECO:0000256" key="4">
    <source>
        <dbReference type="SAM" id="SignalP"/>
    </source>
</evidence>
<keyword evidence="2 3" id="KW-1015">Disulfide bond</keyword>
<gene>
    <name evidence="7" type="primary">Umod</name>
    <name evidence="7" type="ORF">EUBBOU_R05898</name>
</gene>
<dbReference type="PANTHER" id="PTHR14002:SF53">
    <property type="entry name" value="UROMODULIN"/>
    <property type="match status" value="1"/>
</dbReference>
<dbReference type="SMART" id="SM00241">
    <property type="entry name" value="ZP"/>
    <property type="match status" value="1"/>
</dbReference>
<dbReference type="PANTHER" id="PTHR14002">
    <property type="entry name" value="ENDOGLIN/TGF-BETA RECEPTOR TYPE III"/>
    <property type="match status" value="1"/>
</dbReference>
<dbReference type="Pfam" id="PF00100">
    <property type="entry name" value="Zona_pellucida"/>
    <property type="match status" value="1"/>
</dbReference>
<dbReference type="InterPro" id="IPR055355">
    <property type="entry name" value="ZP-C"/>
</dbReference>
<feature type="disulfide bond" evidence="3">
    <location>
        <begin position="68"/>
        <end position="77"/>
    </location>
</feature>
<comment type="caution">
    <text evidence="3">Lacks conserved residue(s) required for the propagation of feature annotation.</text>
</comment>
<evidence type="ECO:0000256" key="3">
    <source>
        <dbReference type="PROSITE-ProRule" id="PRU00076"/>
    </source>
</evidence>
<comment type="caution">
    <text evidence="7">The sequence shown here is derived from an EMBL/GenBank/DDBJ whole genome shotgun (WGS) entry which is preliminary data.</text>
</comment>
<evidence type="ECO:0000313" key="7">
    <source>
        <dbReference type="EMBL" id="NXF86139.1"/>
    </source>
</evidence>
<accession>A0A7K8X5N4</accession>
<evidence type="ECO:0000256" key="1">
    <source>
        <dbReference type="ARBA" id="ARBA00022729"/>
    </source>
</evidence>
<keyword evidence="3" id="KW-0245">EGF-like domain</keyword>
<proteinExistence type="predicted"/>
<sequence length="408" mass="46013">QERTLSCLLLLLFTLCLVVCEGNKSQLASPHSPGLALSLQRTLGACLPNPCQHQGKCHVVEDSPVCSCKPGFTGAFCQDVLMKLACKDDHMKMMVRKEVFELLRIPQELVHLKNKACKVSERREEGELFWAATLTRENYTACGSVIQQNSSHVSYFNVLESEWGAGTEVISRSLQLKVNFSCIYTYEQVVKLPFALTAVDKLVQFVVKEERINISMRLYKSPSYLQPYHLPTTTISLMDTLYVLLRTEGHHHLKYFLLSAEDCWATPGTAPYQGVQHKLIEKGCPHDKTVRYLNASGESTTVKFSFQMFRFMGYPEVFLHCRVRLCAPDALHSCAKQCPRQWRKKRVPEDDYDQVVSYGPIHLLPAGAETHSSSDQQHLKGLTPWLLRGLILLAVLGLFTRAAAAMGM</sequence>